<sequence>MKRHPRTCNLFFSAPRSVLKFQLLAFLLFPIPVSPWWMRLFHPPATSIHIIVIVIIAIILSPSSVASPRLSFCRGGDGGGGGMHGGDEGCT</sequence>
<evidence type="ECO:0000313" key="3">
    <source>
        <dbReference type="Proteomes" id="UP001456524"/>
    </source>
</evidence>
<keyword evidence="3" id="KW-1185">Reference proteome</keyword>
<name>A0ABR1XEZ3_9PEZI</name>
<comment type="caution">
    <text evidence="2">The sequence shown here is derived from an EMBL/GenBank/DDBJ whole genome shotgun (WGS) entry which is preliminary data.</text>
</comment>
<feature type="transmembrane region" description="Helical" evidence="1">
    <location>
        <begin position="21"/>
        <end position="38"/>
    </location>
</feature>
<evidence type="ECO:0000256" key="1">
    <source>
        <dbReference type="SAM" id="Phobius"/>
    </source>
</evidence>
<gene>
    <name evidence="2" type="ORF">IWX90DRAFT_446389</name>
</gene>
<evidence type="ECO:0000313" key="2">
    <source>
        <dbReference type="EMBL" id="KAK8151490.1"/>
    </source>
</evidence>
<feature type="transmembrane region" description="Helical" evidence="1">
    <location>
        <begin position="44"/>
        <end position="61"/>
    </location>
</feature>
<accession>A0ABR1XEZ3</accession>
<dbReference type="Proteomes" id="UP001456524">
    <property type="component" value="Unassembled WGS sequence"/>
</dbReference>
<keyword evidence="1" id="KW-1133">Transmembrane helix</keyword>
<dbReference type="EMBL" id="JBBWUH010000017">
    <property type="protein sequence ID" value="KAK8151490.1"/>
    <property type="molecule type" value="Genomic_DNA"/>
</dbReference>
<organism evidence="2 3">
    <name type="scientific">Phyllosticta citrichinensis</name>
    <dbReference type="NCBI Taxonomy" id="1130410"/>
    <lineage>
        <taxon>Eukaryota</taxon>
        <taxon>Fungi</taxon>
        <taxon>Dikarya</taxon>
        <taxon>Ascomycota</taxon>
        <taxon>Pezizomycotina</taxon>
        <taxon>Dothideomycetes</taxon>
        <taxon>Dothideomycetes incertae sedis</taxon>
        <taxon>Botryosphaeriales</taxon>
        <taxon>Phyllostictaceae</taxon>
        <taxon>Phyllosticta</taxon>
    </lineage>
</organism>
<keyword evidence="1" id="KW-0472">Membrane</keyword>
<reference evidence="2 3" key="1">
    <citation type="journal article" date="2022" name="G3 (Bethesda)">
        <title>Enemy or ally: a genomic approach to elucidate the lifestyle of Phyllosticta citrichinaensis.</title>
        <authorList>
            <person name="Buijs V.A."/>
            <person name="Groenewald J.Z."/>
            <person name="Haridas S."/>
            <person name="LaButti K.M."/>
            <person name="Lipzen A."/>
            <person name="Martin F.M."/>
            <person name="Barry K."/>
            <person name="Grigoriev I.V."/>
            <person name="Crous P.W."/>
            <person name="Seidl M.F."/>
        </authorList>
    </citation>
    <scope>NUCLEOTIDE SEQUENCE [LARGE SCALE GENOMIC DNA]</scope>
    <source>
        <strain evidence="2 3">CBS 129764</strain>
    </source>
</reference>
<proteinExistence type="predicted"/>
<keyword evidence="1" id="KW-0812">Transmembrane</keyword>
<protein>
    <submittedName>
        <fullName evidence="2">Uncharacterized protein</fullName>
    </submittedName>
</protein>